<dbReference type="PANTHER" id="PTHR42756">
    <property type="entry name" value="TRANSCRIPTIONAL REGULATOR, MARR"/>
    <property type="match status" value="1"/>
</dbReference>
<dbReference type="Pfam" id="PF01047">
    <property type="entry name" value="MarR"/>
    <property type="match status" value="1"/>
</dbReference>
<dbReference type="Proteomes" id="UP000218164">
    <property type="component" value="Unassembled WGS sequence"/>
</dbReference>
<keyword evidence="2" id="KW-0238">DNA-binding</keyword>
<dbReference type="PRINTS" id="PR00598">
    <property type="entry name" value="HTHMARR"/>
</dbReference>
<proteinExistence type="predicted"/>
<dbReference type="InterPro" id="IPR036388">
    <property type="entry name" value="WH-like_DNA-bd_sf"/>
</dbReference>
<name>A0A2A2HNT8_9EURY</name>
<dbReference type="PANTHER" id="PTHR42756:SF2">
    <property type="entry name" value="MARR FAMILY REGULATORY PROTEIN"/>
    <property type="match status" value="1"/>
</dbReference>
<gene>
    <name evidence="5" type="ORF">ASJ81_11825</name>
</gene>
<dbReference type="GO" id="GO:0003700">
    <property type="term" value="F:DNA-binding transcription factor activity"/>
    <property type="evidence" value="ECO:0007669"/>
    <property type="project" value="InterPro"/>
</dbReference>
<evidence type="ECO:0000256" key="2">
    <source>
        <dbReference type="ARBA" id="ARBA00023125"/>
    </source>
</evidence>
<dbReference type="SUPFAM" id="SSF46785">
    <property type="entry name" value="Winged helix' DNA-binding domain"/>
    <property type="match status" value="1"/>
</dbReference>
<dbReference type="OrthoDB" id="10712at2157"/>
<dbReference type="PROSITE" id="PS50995">
    <property type="entry name" value="HTH_MARR_2"/>
    <property type="match status" value="1"/>
</dbReference>
<dbReference type="SMART" id="SM00347">
    <property type="entry name" value="HTH_MARR"/>
    <property type="match status" value="1"/>
</dbReference>
<dbReference type="RefSeq" id="WP_095645856.1">
    <property type="nucleotide sequence ID" value="NZ_LMVP01000534.1"/>
</dbReference>
<keyword evidence="3" id="KW-0804">Transcription</keyword>
<evidence type="ECO:0000313" key="6">
    <source>
        <dbReference type="Proteomes" id="UP000218164"/>
    </source>
</evidence>
<sequence length="167" mass="19551">MENSRETNLRETNLRETDPREILGPIAYIYRTHLAYMVKELEAYRVGSGQFEFLLLLYYKDGVSQETLAKELKVSKATSARAIQSLEEEGYVYRERDETDLRAYRVYLTDKGKEMRDIIFKKLTAFTDILFSGFTFEEKEIFRLLIHKAAIKLFEPGVEPPSDRSDD</sequence>
<accession>A0A2A2HNT8</accession>
<keyword evidence="1" id="KW-0805">Transcription regulation</keyword>
<evidence type="ECO:0000259" key="4">
    <source>
        <dbReference type="PROSITE" id="PS50995"/>
    </source>
</evidence>
<dbReference type="Gene3D" id="1.10.10.10">
    <property type="entry name" value="Winged helix-like DNA-binding domain superfamily/Winged helix DNA-binding domain"/>
    <property type="match status" value="1"/>
</dbReference>
<dbReference type="InterPro" id="IPR000835">
    <property type="entry name" value="HTH_MarR-typ"/>
</dbReference>
<dbReference type="EMBL" id="LMVP01000534">
    <property type="protein sequence ID" value="PAV11012.1"/>
    <property type="molecule type" value="Genomic_DNA"/>
</dbReference>
<dbReference type="GO" id="GO:0003677">
    <property type="term" value="F:DNA binding"/>
    <property type="evidence" value="ECO:0007669"/>
    <property type="project" value="UniProtKB-KW"/>
</dbReference>
<comment type="caution">
    <text evidence="5">The sequence shown here is derived from an EMBL/GenBank/DDBJ whole genome shotgun (WGS) entry which is preliminary data.</text>
</comment>
<dbReference type="AlphaFoldDB" id="A0A2A2HNT8"/>
<protein>
    <submittedName>
        <fullName evidence="5">MarR family transcriptional regulator</fullName>
    </submittedName>
</protein>
<feature type="domain" description="HTH marR-type" evidence="4">
    <location>
        <begin position="19"/>
        <end position="151"/>
    </location>
</feature>
<reference evidence="5 6" key="1">
    <citation type="journal article" date="2017" name="BMC Genomics">
        <title>Genomic analysis of methanogenic archaea reveals a shift towards energy conservation.</title>
        <authorList>
            <person name="Gilmore S.P."/>
            <person name="Henske J.K."/>
            <person name="Sexton J.A."/>
            <person name="Solomon K.V."/>
            <person name="Seppala S."/>
            <person name="Yoo J.I."/>
            <person name="Huyett L.M."/>
            <person name="Pressman A."/>
            <person name="Cogan J.Z."/>
            <person name="Kivenson V."/>
            <person name="Peng X."/>
            <person name="Tan Y."/>
            <person name="Valentine D.L."/>
            <person name="O'Malley M.A."/>
        </authorList>
    </citation>
    <scope>NUCLEOTIDE SEQUENCE [LARGE SCALE GENOMIC DNA]</scope>
    <source>
        <strain evidence="5 6">MC-15</strain>
    </source>
</reference>
<evidence type="ECO:0000256" key="1">
    <source>
        <dbReference type="ARBA" id="ARBA00023015"/>
    </source>
</evidence>
<evidence type="ECO:0000313" key="5">
    <source>
        <dbReference type="EMBL" id="PAV11012.1"/>
    </source>
</evidence>
<evidence type="ECO:0000256" key="3">
    <source>
        <dbReference type="ARBA" id="ARBA00023163"/>
    </source>
</evidence>
<keyword evidence="6" id="KW-1185">Reference proteome</keyword>
<dbReference type="InterPro" id="IPR036390">
    <property type="entry name" value="WH_DNA-bd_sf"/>
</dbReference>
<organism evidence="5 6">
    <name type="scientific">Methanosarcina spelaei</name>
    <dbReference type="NCBI Taxonomy" id="1036679"/>
    <lineage>
        <taxon>Archaea</taxon>
        <taxon>Methanobacteriati</taxon>
        <taxon>Methanobacteriota</taxon>
        <taxon>Stenosarchaea group</taxon>
        <taxon>Methanomicrobia</taxon>
        <taxon>Methanosarcinales</taxon>
        <taxon>Methanosarcinaceae</taxon>
        <taxon>Methanosarcina</taxon>
    </lineage>
</organism>